<evidence type="ECO:0000259" key="6">
    <source>
        <dbReference type="Pfam" id="PF18201"/>
    </source>
</evidence>
<dbReference type="HAMAP" id="MF_03069">
    <property type="entry name" value="Kintoun"/>
    <property type="match status" value="1"/>
</dbReference>
<dbReference type="GO" id="GO:0120293">
    <property type="term" value="C:dynein axonemal particle"/>
    <property type="evidence" value="ECO:0007669"/>
    <property type="project" value="UniProtKB-SubCell"/>
</dbReference>
<dbReference type="Gene3D" id="2.60.40.790">
    <property type="match status" value="1"/>
</dbReference>
<feature type="compositionally biased region" description="Basic and acidic residues" evidence="4">
    <location>
        <begin position="392"/>
        <end position="412"/>
    </location>
</feature>
<evidence type="ECO:0000313" key="8">
    <source>
        <dbReference type="Proteomes" id="UP000549394"/>
    </source>
</evidence>
<dbReference type="EMBL" id="CAJFCJ010000009">
    <property type="protein sequence ID" value="CAD5118944.1"/>
    <property type="molecule type" value="Genomic_DNA"/>
</dbReference>
<feature type="compositionally biased region" description="Basic and acidic residues" evidence="4">
    <location>
        <begin position="760"/>
        <end position="769"/>
    </location>
</feature>
<proteinExistence type="inferred from homology"/>
<feature type="compositionally biased region" description="Basic and acidic residues" evidence="4">
    <location>
        <begin position="696"/>
        <end position="720"/>
    </location>
</feature>
<sequence>MAATEHLKETFEKLDLTKDEVDRFTNAFKNEEFRKMFVEYASEIADPENRKKYEEEIAQMEKERGMDVQFVHPKESFVMKTTVNGKKTAYINICSNENIERPKPTREVGGVSWSIPYSLSPVRDNSDKDGKLCTIFDVVYHPDSIRMAETNVKFKEIVKQTAFEGIKEKLGAVIDLKNIKELNNIKYKGTPTATVIRKKKDDFEASKNGPKSTDGIPHFPYPYGEKSSAELAQEQEKNLKTNKDSKKEQVRTQEADDSEYTKPKYTIKHSSNMDLQKYTNSPVSIQNRPDKLIVNIHLPLLKSSKPVDLNIFERKLLLQSESPAKYKLEVQLPYPVDENEGSAKFDKSKTTLSITLHVLPLVEDKIPQNATSVEEVTEANNEGSIDAMVGESEQREAQKVEESEKKDIVEKKAKEDTSATTFEKPSIFVKPEFKVNQTSHVVTFIFNHRNIEKDSLEKEVGDNNITVKFHTLGEGGFPIKYLFKAKFEETIIPDKTVLDVNSDNLVVIIFKTTDRQLSKLLVCGGNDENYEENNFQTEENLVKEVEELSASTELDMENLTLTEEDENYLKFAVDDKNSLTKADIRKGSTHGILKTERSRSISESSLESSLTSSCLSGSLPATPDVELDLSPRPRTRQKSVSFSDQVEEQSYKQNSSVAQLHKTLMNRKKKARKREEGKDKRRRHSSGETVSSSELETDHHLNGDLRRSLSADDSSLERPHNRNQTKKYPDIHSSEQSIDSDNPSKERSRKKKKKKSKNKKDKETNDKESTTANEKTVEANQVSINDMDHKTASAVELTNEIMFELDD</sequence>
<evidence type="ECO:0000256" key="2">
    <source>
        <dbReference type="ARBA" id="ARBA00024190"/>
    </source>
</evidence>
<evidence type="ECO:0000313" key="7">
    <source>
        <dbReference type="EMBL" id="CAD5118944.1"/>
    </source>
</evidence>
<dbReference type="AlphaFoldDB" id="A0A7I8VT95"/>
<comment type="function">
    <text evidence="3">Required for cytoplasmic pre-assembly of axonemal dyneins, thereby playing a central role in motility in cilia and flagella. Involved in pre-assembly of dynein arm complexes in the cytoplasm before intraflagellar transport loads them for the ciliary compartment.</text>
</comment>
<feature type="compositionally biased region" description="Basic and acidic residues" evidence="4">
    <location>
        <begin position="234"/>
        <end position="262"/>
    </location>
</feature>
<comment type="caution">
    <text evidence="7">The sequence shown here is derived from an EMBL/GenBank/DDBJ whole genome shotgun (WGS) entry which is preliminary data.</text>
</comment>
<evidence type="ECO:0000256" key="1">
    <source>
        <dbReference type="ARBA" id="ARBA00022490"/>
    </source>
</evidence>
<reference evidence="7 8" key="1">
    <citation type="submission" date="2020-08" db="EMBL/GenBank/DDBJ databases">
        <authorList>
            <person name="Hejnol A."/>
        </authorList>
    </citation>
    <scope>NUCLEOTIDE SEQUENCE [LARGE SCALE GENOMIC DNA]</scope>
</reference>
<feature type="compositionally biased region" description="Basic residues" evidence="4">
    <location>
        <begin position="747"/>
        <end position="759"/>
    </location>
</feature>
<dbReference type="SUPFAM" id="SSF49764">
    <property type="entry name" value="HSP20-like chaperones"/>
    <property type="match status" value="1"/>
</dbReference>
<evidence type="ECO:0000259" key="5">
    <source>
        <dbReference type="Pfam" id="PF08190"/>
    </source>
</evidence>
<dbReference type="GO" id="GO:0060285">
    <property type="term" value="P:cilium-dependent cell motility"/>
    <property type="evidence" value="ECO:0007669"/>
    <property type="project" value="UniProtKB-UniRule"/>
</dbReference>
<keyword evidence="1 3" id="KW-0963">Cytoplasm</keyword>
<dbReference type="CDD" id="cd06463">
    <property type="entry name" value="p23_like"/>
    <property type="match status" value="1"/>
</dbReference>
<feature type="compositionally biased region" description="Polar residues" evidence="4">
    <location>
        <begin position="772"/>
        <end position="784"/>
    </location>
</feature>
<comment type="similarity">
    <text evidence="3">Belongs to the PIH1 family. Kintoun subfamily.</text>
</comment>
<feature type="compositionally biased region" description="Low complexity" evidence="4">
    <location>
        <begin position="601"/>
        <end position="619"/>
    </location>
</feature>
<dbReference type="Pfam" id="PF08190">
    <property type="entry name" value="PIH1"/>
    <property type="match status" value="1"/>
</dbReference>
<dbReference type="InterPro" id="IPR012981">
    <property type="entry name" value="PIH1_N"/>
</dbReference>
<evidence type="ECO:0000256" key="3">
    <source>
        <dbReference type="HAMAP-Rule" id="MF_03069"/>
    </source>
</evidence>
<dbReference type="OrthoDB" id="546764at2759"/>
<dbReference type="InterPro" id="IPR008978">
    <property type="entry name" value="HSP20-like_chaperone"/>
</dbReference>
<dbReference type="PANTHER" id="PTHR22997:SF3">
    <property type="entry name" value="PROTEIN KINTOUN"/>
    <property type="match status" value="1"/>
</dbReference>
<name>A0A7I8VT95_9ANNE</name>
<dbReference type="Proteomes" id="UP000549394">
    <property type="component" value="Unassembled WGS sequence"/>
</dbReference>
<dbReference type="PANTHER" id="PTHR22997">
    <property type="entry name" value="PIH1 DOMAIN-CONTAINING PROTEIN 1"/>
    <property type="match status" value="1"/>
</dbReference>
<feature type="region of interest" description="Disordered" evidence="4">
    <location>
        <begin position="595"/>
        <end position="787"/>
    </location>
</feature>
<accession>A0A7I8VT95</accession>
<protein>
    <recommendedName>
        <fullName evidence="3">Protein kintoun</fullName>
    </recommendedName>
    <alternativeName>
        <fullName evidence="3">Dynein assembly factor 2, axonemal homolog</fullName>
    </alternativeName>
</protein>
<feature type="region of interest" description="Disordered" evidence="4">
    <location>
        <begin position="388"/>
        <end position="412"/>
    </location>
</feature>
<dbReference type="InterPro" id="IPR034727">
    <property type="entry name" value="Kintoun"/>
</dbReference>
<evidence type="ECO:0000256" key="4">
    <source>
        <dbReference type="SAM" id="MobiDB-lite"/>
    </source>
</evidence>
<feature type="domain" description="PIH1 N-terminal" evidence="5">
    <location>
        <begin position="44"/>
        <end position="201"/>
    </location>
</feature>
<keyword evidence="8" id="KW-1185">Reference proteome</keyword>
<dbReference type="InterPro" id="IPR050734">
    <property type="entry name" value="PIH1/Kintoun_subfamily"/>
</dbReference>
<dbReference type="InterPro" id="IPR041442">
    <property type="entry name" value="PIH1D1/2/3_CS-like"/>
</dbReference>
<gene>
    <name evidence="7" type="ORF">DGYR_LOCUS7245</name>
</gene>
<organism evidence="7 8">
    <name type="scientific">Dimorphilus gyrociliatus</name>
    <dbReference type="NCBI Taxonomy" id="2664684"/>
    <lineage>
        <taxon>Eukaryota</taxon>
        <taxon>Metazoa</taxon>
        <taxon>Spiralia</taxon>
        <taxon>Lophotrochozoa</taxon>
        <taxon>Annelida</taxon>
        <taxon>Polychaeta</taxon>
        <taxon>Polychaeta incertae sedis</taxon>
        <taxon>Dinophilidae</taxon>
        <taxon>Dimorphilus</taxon>
    </lineage>
</organism>
<dbReference type="Pfam" id="PF18201">
    <property type="entry name" value="PIH1_CS"/>
    <property type="match status" value="1"/>
</dbReference>
<dbReference type="GO" id="GO:0070286">
    <property type="term" value="P:axonemal dynein complex assembly"/>
    <property type="evidence" value="ECO:0007669"/>
    <property type="project" value="UniProtKB-UniRule"/>
</dbReference>
<feature type="region of interest" description="Disordered" evidence="4">
    <location>
        <begin position="201"/>
        <end position="273"/>
    </location>
</feature>
<feature type="domain" description="PIH1D1/2/3 CS-like" evidence="6">
    <location>
        <begin position="260"/>
        <end position="359"/>
    </location>
</feature>
<comment type="subcellular location">
    <subcellularLocation>
        <location evidence="3">Cytoplasm</location>
    </subcellularLocation>
    <subcellularLocation>
        <location evidence="2">Dynein axonemal particle</location>
    </subcellularLocation>
</comment>